<evidence type="ECO:0000256" key="12">
    <source>
        <dbReference type="ARBA" id="ARBA00023026"/>
    </source>
</evidence>
<evidence type="ECO:0000256" key="16">
    <source>
        <dbReference type="SAM" id="MobiDB-lite"/>
    </source>
</evidence>
<evidence type="ECO:0000256" key="8">
    <source>
        <dbReference type="ARBA" id="ARBA00022729"/>
    </source>
</evidence>
<dbReference type="PANTHER" id="PTHR14218">
    <property type="entry name" value="PROTEASE S8 TRIPEPTIDYL PEPTIDASE I CLN2"/>
    <property type="match status" value="1"/>
</dbReference>
<protein>
    <recommendedName>
        <fullName evidence="4">tripeptidyl-peptidase II</fullName>
        <ecNumber evidence="4">3.4.14.10</ecNumber>
    </recommendedName>
</protein>
<comment type="catalytic activity">
    <reaction evidence="1">
        <text>Release of an N-terminal tripeptide from a polypeptide.</text>
        <dbReference type="EC" id="3.4.14.10"/>
    </reaction>
</comment>
<keyword evidence="14" id="KW-0325">Glycoprotein</keyword>
<accession>A0A4Y9YPU0</accession>
<evidence type="ECO:0000256" key="2">
    <source>
        <dbReference type="ARBA" id="ARBA00002451"/>
    </source>
</evidence>
<feature type="binding site" evidence="15">
    <location>
        <position position="567"/>
    </location>
    <ligand>
        <name>Ca(2+)</name>
        <dbReference type="ChEBI" id="CHEBI:29108"/>
    </ligand>
</feature>
<dbReference type="CDD" id="cd04056">
    <property type="entry name" value="Peptidases_S53"/>
    <property type="match status" value="1"/>
</dbReference>
<dbReference type="InterPro" id="IPR015366">
    <property type="entry name" value="S53_propep"/>
</dbReference>
<comment type="subcellular location">
    <subcellularLocation>
        <location evidence="3">Secreted</location>
        <location evidence="3">Extracellular space</location>
    </subcellularLocation>
</comment>
<feature type="active site" description="Charge relay system" evidence="15">
    <location>
        <position position="326"/>
    </location>
</feature>
<keyword evidence="13" id="KW-0865">Zymogen</keyword>
<dbReference type="SUPFAM" id="SSF52743">
    <property type="entry name" value="Subtilisin-like"/>
    <property type="match status" value="1"/>
</dbReference>
<keyword evidence="10 15" id="KW-0720">Serine protease</keyword>
<evidence type="ECO:0000256" key="9">
    <source>
        <dbReference type="ARBA" id="ARBA00022801"/>
    </source>
</evidence>
<dbReference type="SUPFAM" id="SSF54897">
    <property type="entry name" value="Protease propeptides/inhibitors"/>
    <property type="match status" value="1"/>
</dbReference>
<evidence type="ECO:0000256" key="6">
    <source>
        <dbReference type="ARBA" id="ARBA00022670"/>
    </source>
</evidence>
<evidence type="ECO:0000256" key="4">
    <source>
        <dbReference type="ARBA" id="ARBA00012462"/>
    </source>
</evidence>
<keyword evidence="7 15" id="KW-0479">Metal-binding</keyword>
<dbReference type="GO" id="GO:0008240">
    <property type="term" value="F:tripeptidyl-peptidase activity"/>
    <property type="evidence" value="ECO:0007669"/>
    <property type="project" value="UniProtKB-EC"/>
</dbReference>
<dbReference type="InterPro" id="IPR000209">
    <property type="entry name" value="Peptidase_S8/S53_dom"/>
</dbReference>
<dbReference type="CDD" id="cd11377">
    <property type="entry name" value="Pro-peptidase_S53"/>
    <property type="match status" value="1"/>
</dbReference>
<gene>
    <name evidence="18" type="ORF">EVG20_g6159</name>
</gene>
<dbReference type="AlphaFoldDB" id="A0A4Y9YPU0"/>
<evidence type="ECO:0000256" key="1">
    <source>
        <dbReference type="ARBA" id="ARBA00001910"/>
    </source>
</evidence>
<dbReference type="STRING" id="205917.A0A4Y9YPU0"/>
<evidence type="ECO:0000256" key="14">
    <source>
        <dbReference type="ARBA" id="ARBA00023180"/>
    </source>
</evidence>
<feature type="binding site" evidence="15">
    <location>
        <position position="566"/>
    </location>
    <ligand>
        <name>Ca(2+)</name>
        <dbReference type="ChEBI" id="CHEBI:29108"/>
    </ligand>
</feature>
<name>A0A4Y9YPU0_9AGAM</name>
<dbReference type="Proteomes" id="UP000298327">
    <property type="component" value="Unassembled WGS sequence"/>
</dbReference>
<dbReference type="Pfam" id="PF09286">
    <property type="entry name" value="Pro-kuma_activ"/>
    <property type="match status" value="1"/>
</dbReference>
<feature type="binding site" evidence="15">
    <location>
        <position position="587"/>
    </location>
    <ligand>
        <name>Ca(2+)</name>
        <dbReference type="ChEBI" id="CHEBI:29108"/>
    </ligand>
</feature>
<dbReference type="InterPro" id="IPR030400">
    <property type="entry name" value="Sedolisin_dom"/>
</dbReference>
<feature type="binding site" evidence="15">
    <location>
        <position position="585"/>
    </location>
    <ligand>
        <name>Ca(2+)</name>
        <dbReference type="ChEBI" id="CHEBI:29108"/>
    </ligand>
</feature>
<evidence type="ECO:0000313" key="18">
    <source>
        <dbReference type="EMBL" id="TFY63840.1"/>
    </source>
</evidence>
<dbReference type="PROSITE" id="PS51695">
    <property type="entry name" value="SEDOLISIN"/>
    <property type="match status" value="1"/>
</dbReference>
<dbReference type="GO" id="GO:0046872">
    <property type="term" value="F:metal ion binding"/>
    <property type="evidence" value="ECO:0007669"/>
    <property type="project" value="UniProtKB-UniRule"/>
</dbReference>
<proteinExistence type="predicted"/>
<dbReference type="EC" id="3.4.14.10" evidence="4"/>
<keyword evidence="6 15" id="KW-0645">Protease</keyword>
<feature type="active site" description="Charge relay system" evidence="15">
    <location>
        <position position="525"/>
    </location>
</feature>
<dbReference type="EMBL" id="SEOQ01000397">
    <property type="protein sequence ID" value="TFY63840.1"/>
    <property type="molecule type" value="Genomic_DNA"/>
</dbReference>
<dbReference type="PANTHER" id="PTHR14218:SF15">
    <property type="entry name" value="TRIPEPTIDYL-PEPTIDASE 1"/>
    <property type="match status" value="1"/>
</dbReference>
<evidence type="ECO:0000256" key="5">
    <source>
        <dbReference type="ARBA" id="ARBA00022525"/>
    </source>
</evidence>
<dbReference type="Pfam" id="PF00082">
    <property type="entry name" value="Peptidase_S8"/>
    <property type="match status" value="1"/>
</dbReference>
<dbReference type="SMART" id="SM00944">
    <property type="entry name" value="Pro-kuma_activ"/>
    <property type="match status" value="1"/>
</dbReference>
<comment type="caution">
    <text evidence="18">The sequence shown here is derived from an EMBL/GenBank/DDBJ whole genome shotgun (WGS) entry which is preliminary data.</text>
</comment>
<sequence length="606" mass="64219">MRDSRTPEIAPRDEVAKVVSPTCRRSRPCRTATPTSSLHPPAKMRRSILFACAASLVVATPRDMRVHERRDEVPSGFVAEGPAPANQVLNLRISLTQNNPAGLEDALYATRTPGAGQYGQNLSKEQVNAFVAPSPDTASAVNAWLSSHNLTSTTISPAGDWLCVQMTVQQANNLLDANYTTFTHQKTGKKTFRTLSYSIPASMNGHVNLVYPSTMFPIEARGSPVASSVARRSVMSSLTQRDTPISCNLTVTPTCIQDIYDLPATLATQTGNRIGVAGFDNEYVDEADLKLFLQNYRPDLNASTTFEVQSVNNGQNPQNQSLAGAEADLDIQWTVGLASGVPVTFYSVGETNGASGLEDWVDLANALLSEDTPPHVFTTSYSWNEPNVTESMARSLCNMYAQLGARGTTVIFSSGDGGVDGGVGGEQCPEFVPTFPSTCPFVTSVGATAFLPPEEAAPYSSGGFSNIFARPSYQDTAVSKFLTQLGDTYEGKYNASGRGFPDVSAQGADMVSVYQGRDTKGGGTSFSAPVIASTVALLNDELIAAGKGTLGFLNPLIYANPDAFTDVARGDNPGCGTNGFTAVEGWDPLSGVGTPIYSALRKAAGL</sequence>
<dbReference type="GO" id="GO:0004252">
    <property type="term" value="F:serine-type endopeptidase activity"/>
    <property type="evidence" value="ECO:0007669"/>
    <property type="project" value="UniProtKB-UniRule"/>
</dbReference>
<evidence type="ECO:0000259" key="17">
    <source>
        <dbReference type="PROSITE" id="PS51695"/>
    </source>
</evidence>
<organism evidence="18 19">
    <name type="scientific">Dentipellis fragilis</name>
    <dbReference type="NCBI Taxonomy" id="205917"/>
    <lineage>
        <taxon>Eukaryota</taxon>
        <taxon>Fungi</taxon>
        <taxon>Dikarya</taxon>
        <taxon>Basidiomycota</taxon>
        <taxon>Agaricomycotina</taxon>
        <taxon>Agaricomycetes</taxon>
        <taxon>Russulales</taxon>
        <taxon>Hericiaceae</taxon>
        <taxon>Dentipellis</taxon>
    </lineage>
</organism>
<evidence type="ECO:0000313" key="19">
    <source>
        <dbReference type="Proteomes" id="UP000298327"/>
    </source>
</evidence>
<feature type="region of interest" description="Disordered" evidence="16">
    <location>
        <begin position="20"/>
        <end position="40"/>
    </location>
</feature>
<dbReference type="Gene3D" id="3.40.50.200">
    <property type="entry name" value="Peptidase S8/S53 domain"/>
    <property type="match status" value="1"/>
</dbReference>
<evidence type="ECO:0000256" key="7">
    <source>
        <dbReference type="ARBA" id="ARBA00022723"/>
    </source>
</evidence>
<reference evidence="18 19" key="1">
    <citation type="submission" date="2019-02" db="EMBL/GenBank/DDBJ databases">
        <title>Genome sequencing of the rare red list fungi Dentipellis fragilis.</title>
        <authorList>
            <person name="Buettner E."/>
            <person name="Kellner H."/>
        </authorList>
    </citation>
    <scope>NUCLEOTIDE SEQUENCE [LARGE SCALE GENOMIC DNA]</scope>
    <source>
        <strain evidence="18 19">DSM 105465</strain>
    </source>
</reference>
<feature type="domain" description="Peptidase S53" evidence="17">
    <location>
        <begin position="250"/>
        <end position="606"/>
    </location>
</feature>
<keyword evidence="11 15" id="KW-0106">Calcium</keyword>
<comment type="cofactor">
    <cofactor evidence="15">
        <name>Ca(2+)</name>
        <dbReference type="ChEBI" id="CHEBI:29108"/>
    </cofactor>
    <text evidence="15">Binds 1 Ca(2+) ion per subunit.</text>
</comment>
<dbReference type="OrthoDB" id="409122at2759"/>
<feature type="active site" description="Charge relay system" evidence="15">
    <location>
        <position position="330"/>
    </location>
</feature>
<keyword evidence="19" id="KW-1185">Reference proteome</keyword>
<evidence type="ECO:0000256" key="10">
    <source>
        <dbReference type="ARBA" id="ARBA00022825"/>
    </source>
</evidence>
<keyword evidence="12" id="KW-0843">Virulence</keyword>
<evidence type="ECO:0000256" key="3">
    <source>
        <dbReference type="ARBA" id="ARBA00004239"/>
    </source>
</evidence>
<dbReference type="GO" id="GO:0005576">
    <property type="term" value="C:extracellular region"/>
    <property type="evidence" value="ECO:0007669"/>
    <property type="project" value="UniProtKB-SubCell"/>
</dbReference>
<evidence type="ECO:0000256" key="13">
    <source>
        <dbReference type="ARBA" id="ARBA00023145"/>
    </source>
</evidence>
<keyword evidence="5" id="KW-0964">Secreted</keyword>
<dbReference type="InterPro" id="IPR036852">
    <property type="entry name" value="Peptidase_S8/S53_dom_sf"/>
</dbReference>
<keyword evidence="9 15" id="KW-0378">Hydrolase</keyword>
<evidence type="ECO:0000256" key="11">
    <source>
        <dbReference type="ARBA" id="ARBA00022837"/>
    </source>
</evidence>
<dbReference type="InterPro" id="IPR050819">
    <property type="entry name" value="Tripeptidyl-peptidase_I"/>
</dbReference>
<comment type="function">
    <text evidence="2">Secreted tripeptidyl-peptidase which degrades proteins at acidic pHs and is involved in virulence.</text>
</comment>
<keyword evidence="8" id="KW-0732">Signal</keyword>
<evidence type="ECO:0000256" key="15">
    <source>
        <dbReference type="PROSITE-ProRule" id="PRU01032"/>
    </source>
</evidence>
<dbReference type="FunFam" id="3.40.50.200:FF:000015">
    <property type="entry name" value="Tripeptidyl peptidase A"/>
    <property type="match status" value="1"/>
</dbReference>
<dbReference type="GO" id="GO:0006508">
    <property type="term" value="P:proteolysis"/>
    <property type="evidence" value="ECO:0007669"/>
    <property type="project" value="UniProtKB-KW"/>
</dbReference>